<accession>A0ABW5MN48</accession>
<proteinExistence type="predicted"/>
<sequence>MQDKTNVTEITGISYSAVLIWNNALNTLPPLSQEFCQTIFGSKSESNYSLGRNGINVITPPRFKQIDNRLIPQIVPVFQFGFDRMVITSPTLDGLISAYSKIENEIKKLSFQSLLSVAVMGINIEYEVGFDKGHVQKYLNQRFSAPILDENFKDGSVITELKLSLLESSKDQKVVNITIAPRLADPKKFYIKSNDHYQKVASSAFLSMEELSKYFNESIEKFERKVIPSLNLFNNGK</sequence>
<protein>
    <recommendedName>
        <fullName evidence="3">TIGR04255 family protein</fullName>
    </recommendedName>
</protein>
<evidence type="ECO:0008006" key="3">
    <source>
        <dbReference type="Google" id="ProtNLM"/>
    </source>
</evidence>
<gene>
    <name evidence="1" type="ORF">ACFSR6_19305</name>
</gene>
<dbReference type="RefSeq" id="WP_379081924.1">
    <property type="nucleotide sequence ID" value="NZ_JBHULL010000040.1"/>
</dbReference>
<comment type="caution">
    <text evidence="1">The sequence shown here is derived from an EMBL/GenBank/DDBJ whole genome shotgun (WGS) entry which is preliminary data.</text>
</comment>
<keyword evidence="2" id="KW-1185">Reference proteome</keyword>
<organism evidence="1 2">
    <name type="scientific">Pedobacter vanadiisoli</name>
    <dbReference type="NCBI Taxonomy" id="1761975"/>
    <lineage>
        <taxon>Bacteria</taxon>
        <taxon>Pseudomonadati</taxon>
        <taxon>Bacteroidota</taxon>
        <taxon>Sphingobacteriia</taxon>
        <taxon>Sphingobacteriales</taxon>
        <taxon>Sphingobacteriaceae</taxon>
        <taxon>Pedobacter</taxon>
    </lineage>
</organism>
<name>A0ABW5MN48_9SPHI</name>
<evidence type="ECO:0000313" key="1">
    <source>
        <dbReference type="EMBL" id="MFD2584650.1"/>
    </source>
</evidence>
<dbReference type="Proteomes" id="UP001597461">
    <property type="component" value="Unassembled WGS sequence"/>
</dbReference>
<evidence type="ECO:0000313" key="2">
    <source>
        <dbReference type="Proteomes" id="UP001597461"/>
    </source>
</evidence>
<reference evidence="2" key="1">
    <citation type="journal article" date="2019" name="Int. J. Syst. Evol. Microbiol.">
        <title>The Global Catalogue of Microorganisms (GCM) 10K type strain sequencing project: providing services to taxonomists for standard genome sequencing and annotation.</title>
        <authorList>
            <consortium name="The Broad Institute Genomics Platform"/>
            <consortium name="The Broad Institute Genome Sequencing Center for Infectious Disease"/>
            <person name="Wu L."/>
            <person name="Ma J."/>
        </authorList>
    </citation>
    <scope>NUCLEOTIDE SEQUENCE [LARGE SCALE GENOMIC DNA]</scope>
    <source>
        <strain evidence="2">KCTC 42866</strain>
    </source>
</reference>
<dbReference type="EMBL" id="JBHULL010000040">
    <property type="protein sequence ID" value="MFD2584650.1"/>
    <property type="molecule type" value="Genomic_DNA"/>
</dbReference>